<reference evidence="4" key="2">
    <citation type="submission" date="2015-01" db="EMBL/GenBank/DDBJ databases">
        <title>Evolutionary Origins and Diversification of the Mycorrhizal Mutualists.</title>
        <authorList>
            <consortium name="DOE Joint Genome Institute"/>
            <consortium name="Mycorrhizal Genomics Consortium"/>
            <person name="Kohler A."/>
            <person name="Kuo A."/>
            <person name="Nagy L.G."/>
            <person name="Floudas D."/>
            <person name="Copeland A."/>
            <person name="Barry K.W."/>
            <person name="Cichocki N."/>
            <person name="Veneault-Fourrey C."/>
            <person name="LaButti K."/>
            <person name="Lindquist E.A."/>
            <person name="Lipzen A."/>
            <person name="Lundell T."/>
            <person name="Morin E."/>
            <person name="Murat C."/>
            <person name="Riley R."/>
            <person name="Ohm R."/>
            <person name="Sun H."/>
            <person name="Tunlid A."/>
            <person name="Henrissat B."/>
            <person name="Grigoriev I.V."/>
            <person name="Hibbett D.S."/>
            <person name="Martin F."/>
        </authorList>
    </citation>
    <scope>NUCLEOTIDE SEQUENCE [LARGE SCALE GENOMIC DNA]</scope>
    <source>
        <strain evidence="4">h7</strain>
    </source>
</reference>
<feature type="domain" description="SET" evidence="2">
    <location>
        <begin position="134"/>
        <end position="311"/>
    </location>
</feature>
<dbReference type="InterPro" id="IPR046341">
    <property type="entry name" value="SET_dom_sf"/>
</dbReference>
<dbReference type="CDD" id="cd20071">
    <property type="entry name" value="SET_SMYD"/>
    <property type="match status" value="1"/>
</dbReference>
<dbReference type="PANTHER" id="PTHR47332">
    <property type="entry name" value="SET DOMAIN-CONTAINING PROTEIN 5"/>
    <property type="match status" value="1"/>
</dbReference>
<evidence type="ECO:0000259" key="2">
    <source>
        <dbReference type="PROSITE" id="PS50280"/>
    </source>
</evidence>
<dbReference type="STRING" id="686832.A0A0C2YFR0"/>
<dbReference type="AlphaFoldDB" id="A0A0C2YFR0"/>
<dbReference type="EMBL" id="KN831768">
    <property type="protein sequence ID" value="KIM48553.1"/>
    <property type="molecule type" value="Genomic_DNA"/>
</dbReference>
<name>A0A0C2YFR0_HEBCY</name>
<dbReference type="Proteomes" id="UP000053424">
    <property type="component" value="Unassembled WGS sequence"/>
</dbReference>
<gene>
    <name evidence="3" type="ORF">M413DRAFT_437770</name>
</gene>
<evidence type="ECO:0000313" key="4">
    <source>
        <dbReference type="Proteomes" id="UP000053424"/>
    </source>
</evidence>
<dbReference type="HOGENOM" id="CLU_028281_2_0_1"/>
<protein>
    <recommendedName>
        <fullName evidence="2">SET domain-containing protein</fullName>
    </recommendedName>
</protein>
<reference evidence="3 4" key="1">
    <citation type="submission" date="2014-04" db="EMBL/GenBank/DDBJ databases">
        <authorList>
            <consortium name="DOE Joint Genome Institute"/>
            <person name="Kuo A."/>
            <person name="Gay G."/>
            <person name="Dore J."/>
            <person name="Kohler A."/>
            <person name="Nagy L.G."/>
            <person name="Floudas D."/>
            <person name="Copeland A."/>
            <person name="Barry K.W."/>
            <person name="Cichocki N."/>
            <person name="Veneault-Fourrey C."/>
            <person name="LaButti K."/>
            <person name="Lindquist E.A."/>
            <person name="Lipzen A."/>
            <person name="Lundell T."/>
            <person name="Morin E."/>
            <person name="Murat C."/>
            <person name="Sun H."/>
            <person name="Tunlid A."/>
            <person name="Henrissat B."/>
            <person name="Grigoriev I.V."/>
            <person name="Hibbett D.S."/>
            <person name="Martin F."/>
            <person name="Nordberg H.P."/>
            <person name="Cantor M.N."/>
            <person name="Hua S.X."/>
        </authorList>
    </citation>
    <scope>NUCLEOTIDE SEQUENCE [LARGE SCALE GENOMIC DNA]</scope>
    <source>
        <strain evidence="4">h7</strain>
    </source>
</reference>
<dbReference type="InterPro" id="IPR053185">
    <property type="entry name" value="SET_domain_protein"/>
</dbReference>
<keyword evidence="4" id="KW-1185">Reference proteome</keyword>
<organism evidence="3 4">
    <name type="scientific">Hebeloma cylindrosporum</name>
    <dbReference type="NCBI Taxonomy" id="76867"/>
    <lineage>
        <taxon>Eukaryota</taxon>
        <taxon>Fungi</taxon>
        <taxon>Dikarya</taxon>
        <taxon>Basidiomycota</taxon>
        <taxon>Agaricomycotina</taxon>
        <taxon>Agaricomycetes</taxon>
        <taxon>Agaricomycetidae</taxon>
        <taxon>Agaricales</taxon>
        <taxon>Agaricineae</taxon>
        <taxon>Hymenogastraceae</taxon>
        <taxon>Hebeloma</taxon>
    </lineage>
</organism>
<dbReference type="OrthoDB" id="5945798at2759"/>
<evidence type="ECO:0000313" key="3">
    <source>
        <dbReference type="EMBL" id="KIM48553.1"/>
    </source>
</evidence>
<dbReference type="InterPro" id="IPR001214">
    <property type="entry name" value="SET_dom"/>
</dbReference>
<dbReference type="SUPFAM" id="SSF82199">
    <property type="entry name" value="SET domain"/>
    <property type="match status" value="1"/>
</dbReference>
<dbReference type="SMART" id="SM00317">
    <property type="entry name" value="SET"/>
    <property type="match status" value="1"/>
</dbReference>
<sequence>MKRGFLNNKKAALYPKGESTTTVVVNPISAPPSNAIKAVAADREPAVQVMKVPHGKVKNTALPAGYIPTKPKMLSEAEAMRANQPAIITIPARSAGQPPDPDGHSEWIVNGTTKNKVINAPGYPQPVPKSPKGKSYEIKSTPTMGKGVFATRDIPMGEIIFAERPSIVSPRALKPISKVNPNDYSLADYTKILLFEREQQLEMAASRMEPETRARLMALQNSHKEDGSGPINGIVRTNGYQVMNLRDGDGEFKEGDSSNLHYYSVLCDVGSRINHSCIPNVTHAFKISAFSMVFMASRDIKAEEQLFFSYCGIHKSASDRKAELEPYGITQCICAACINATPETDTLRKTFSARVQAYKSQSLTWEQLPKGRKLPAETLDEMLRFQKAVVKEGLDVNDDYWTDFIPSLATAFRKAGKPSEEMMVIREFMKWGNYMKEKRAIRGLA</sequence>
<accession>A0A0C2YFR0</accession>
<dbReference type="Pfam" id="PF00856">
    <property type="entry name" value="SET"/>
    <property type="match status" value="1"/>
</dbReference>
<dbReference type="PROSITE" id="PS50280">
    <property type="entry name" value="SET"/>
    <property type="match status" value="1"/>
</dbReference>
<dbReference type="Gene3D" id="2.170.270.10">
    <property type="entry name" value="SET domain"/>
    <property type="match status" value="1"/>
</dbReference>
<evidence type="ECO:0000256" key="1">
    <source>
        <dbReference type="SAM" id="MobiDB-lite"/>
    </source>
</evidence>
<proteinExistence type="predicted"/>
<dbReference type="PANTHER" id="PTHR47332:SF4">
    <property type="entry name" value="SET DOMAIN-CONTAINING PROTEIN 5"/>
    <property type="match status" value="1"/>
</dbReference>
<feature type="region of interest" description="Disordered" evidence="1">
    <location>
        <begin position="120"/>
        <end position="139"/>
    </location>
</feature>